<protein>
    <recommendedName>
        <fullName evidence="1">DUF1835 domain-containing protein</fullName>
    </recommendedName>
</protein>
<dbReference type="InterPro" id="IPR014973">
    <property type="entry name" value="DUF1835"/>
</dbReference>
<accession>A0A0C1Z9L3</accession>
<feature type="domain" description="DUF1835" evidence="1">
    <location>
        <begin position="102"/>
        <end position="215"/>
    </location>
</feature>
<dbReference type="Proteomes" id="UP000031586">
    <property type="component" value="Unassembled WGS sequence"/>
</dbReference>
<reference evidence="2 3" key="1">
    <citation type="submission" date="2014-07" db="EMBL/GenBank/DDBJ databases">
        <title>Unique and conserved regions in Vibrio harveyi and related species in comparison with the shrimp pathogen Vibrio harveyi CAIM 1792.</title>
        <authorList>
            <person name="Espinoza-Valles I."/>
            <person name="Vora G."/>
            <person name="Leekitcharoenphon P."/>
            <person name="Ussery D."/>
            <person name="Hoj L."/>
            <person name="Gomez-Gil B."/>
        </authorList>
    </citation>
    <scope>NUCLEOTIDE SEQUENCE [LARGE SCALE GENOMIC DNA]</scope>
    <source>
        <strain evidence="3">CAIM 1854 / LMG 25443</strain>
    </source>
</reference>
<dbReference type="PATRIC" id="fig|1229493.5.peg.1443"/>
<evidence type="ECO:0000259" key="1">
    <source>
        <dbReference type="Pfam" id="PF08874"/>
    </source>
</evidence>
<dbReference type="Pfam" id="PF08874">
    <property type="entry name" value="DUF1835"/>
    <property type="match status" value="1"/>
</dbReference>
<gene>
    <name evidence="2" type="ORF">H735_11735</name>
</gene>
<proteinExistence type="predicted"/>
<organism evidence="2 3">
    <name type="scientific">Vibrio owensii CAIM 1854 = LMG 25443</name>
    <dbReference type="NCBI Taxonomy" id="1229493"/>
    <lineage>
        <taxon>Bacteria</taxon>
        <taxon>Pseudomonadati</taxon>
        <taxon>Pseudomonadota</taxon>
        <taxon>Gammaproteobacteria</taxon>
        <taxon>Vibrionales</taxon>
        <taxon>Vibrionaceae</taxon>
        <taxon>Vibrio</taxon>
    </lineage>
</organism>
<sequence>MQSHNSFSINLNQQKSVAKRRLKAIRHNDTNALEQVKQFHSKPEALTPESIQLADVQHALARELGLPSWSKLKAHVEELESHKLAINNQANPLDAELNTLHVRWGHDIQQQLKTCGFEGDFLPMIDPLCIGPIPSNEKGFVAIRAQYVVDALLPVMGRKDSVQEVAQFEQGNIHTLLDQQYERIVFWVEHDAYDQFMLLRGLSLLEETESKIIEIIEFNQFPGTERFIGFGQLPAEAIRSCWQHRKPVTAKLFSQAKRCWQALQAPTPQPLVNLLEQHELDCLPNIKAVMKRHLQELPHSESGLSFTQHLALQILNEQNEPIKVKDWFHKYQQQEPIPTLGDVMFYALLLPLAQAENPLFTVDSLDKNWWEQQVNISENGRECLNGHSIFLQDYWVGGIHNQVNSGWTWNHIQLSSLHHLITA</sequence>
<evidence type="ECO:0000313" key="3">
    <source>
        <dbReference type="Proteomes" id="UP000031586"/>
    </source>
</evidence>
<dbReference type="EMBL" id="JPRD01000017">
    <property type="protein sequence ID" value="KIF52849.1"/>
    <property type="molecule type" value="Genomic_DNA"/>
</dbReference>
<dbReference type="AlphaFoldDB" id="A0A0C1Z9L3"/>
<name>A0A0C1Z9L3_9VIBR</name>
<dbReference type="RefSeq" id="WP_020195393.1">
    <property type="nucleotide sequence ID" value="NZ_BAOH01000020.1"/>
</dbReference>
<evidence type="ECO:0000313" key="2">
    <source>
        <dbReference type="EMBL" id="KIF52849.1"/>
    </source>
</evidence>
<comment type="caution">
    <text evidence="2">The sequence shown here is derived from an EMBL/GenBank/DDBJ whole genome shotgun (WGS) entry which is preliminary data.</text>
</comment>